<keyword evidence="2" id="KW-1185">Reference proteome</keyword>
<reference evidence="1 2" key="1">
    <citation type="submission" date="2016-12" db="EMBL/GenBank/DDBJ databases">
        <title>The draft genome sequence of HSLHS2.</title>
        <authorList>
            <person name="Hu D."/>
            <person name="Wang L."/>
            <person name="Shao Z."/>
        </authorList>
    </citation>
    <scope>NUCLEOTIDE SEQUENCE [LARGE SCALE GENOMIC DNA]</scope>
    <source>
        <strain evidence="1">MCCC 1A06712</strain>
    </source>
</reference>
<comment type="caution">
    <text evidence="1">The sequence shown here is derived from an EMBL/GenBank/DDBJ whole genome shotgun (WGS) entry which is preliminary data.</text>
</comment>
<organism evidence="1 2">
    <name type="scientific">Marivivens niveibacter</name>
    <dbReference type="NCBI Taxonomy" id="1930667"/>
    <lineage>
        <taxon>Bacteria</taxon>
        <taxon>Pseudomonadati</taxon>
        <taxon>Pseudomonadota</taxon>
        <taxon>Alphaproteobacteria</taxon>
        <taxon>Rhodobacterales</taxon>
        <taxon>Paracoccaceae</taxon>
        <taxon>Marivivens group</taxon>
        <taxon>Marivivens</taxon>
    </lineage>
</organism>
<proteinExistence type="predicted"/>
<dbReference type="PROSITE" id="PS51257">
    <property type="entry name" value="PROKAR_LIPOPROTEIN"/>
    <property type="match status" value="1"/>
</dbReference>
<accession>A0A251WYF2</accession>
<protein>
    <recommendedName>
        <fullName evidence="3">Succinate dehydrogenase</fullName>
    </recommendedName>
</protein>
<evidence type="ECO:0000313" key="1">
    <source>
        <dbReference type="EMBL" id="OUD08973.1"/>
    </source>
</evidence>
<sequence length="117" mass="11750">MKQFILACVATAAIAGCTMSDTLTEKAEVAQSDMAYAVIVPVLMQTELPGGVSIPRGVAEPLARCIIENATVSELSSLAAASVTGPTADTNYIVSNILNRASTTTCATAALSGGASA</sequence>
<dbReference type="AlphaFoldDB" id="A0A251WYF2"/>
<name>A0A251WYF2_9RHOB</name>
<dbReference type="EMBL" id="MSPP01000003">
    <property type="protein sequence ID" value="OUD08973.1"/>
    <property type="molecule type" value="Genomic_DNA"/>
</dbReference>
<evidence type="ECO:0000313" key="2">
    <source>
        <dbReference type="Proteomes" id="UP000194664"/>
    </source>
</evidence>
<dbReference type="Proteomes" id="UP000194664">
    <property type="component" value="Unassembled WGS sequence"/>
</dbReference>
<gene>
    <name evidence="1" type="ORF">BVC71_09670</name>
</gene>
<dbReference type="OrthoDB" id="7875198at2"/>
<dbReference type="RefSeq" id="WP_086451455.1">
    <property type="nucleotide sequence ID" value="NZ_MSPP01000003.1"/>
</dbReference>
<evidence type="ECO:0008006" key="3">
    <source>
        <dbReference type="Google" id="ProtNLM"/>
    </source>
</evidence>